<dbReference type="RefSeq" id="WP_131562026.1">
    <property type="nucleotide sequence ID" value="NZ_SJSN01000019.1"/>
</dbReference>
<evidence type="ECO:0000259" key="1">
    <source>
        <dbReference type="Pfam" id="PF00534"/>
    </source>
</evidence>
<gene>
    <name evidence="2" type="ORF">EZ449_19385</name>
</gene>
<keyword evidence="2" id="KW-0808">Transferase</keyword>
<dbReference type="Pfam" id="PF00534">
    <property type="entry name" value="Glycos_transf_1"/>
    <property type="match status" value="1"/>
</dbReference>
<dbReference type="Gene3D" id="3.40.50.2000">
    <property type="entry name" value="Glycogen Phosphorylase B"/>
    <property type="match status" value="2"/>
</dbReference>
<keyword evidence="3" id="KW-1185">Reference proteome</keyword>
<dbReference type="CDD" id="cd03801">
    <property type="entry name" value="GT4_PimA-like"/>
    <property type="match status" value="1"/>
</dbReference>
<dbReference type="AlphaFoldDB" id="A0A4R0NM82"/>
<reference evidence="2 3" key="1">
    <citation type="submission" date="2019-02" db="EMBL/GenBank/DDBJ databases">
        <title>Pedobacter sp. RP-3-11 sp. nov., isolated from Arctic soil.</title>
        <authorList>
            <person name="Dahal R.H."/>
        </authorList>
    </citation>
    <scope>NUCLEOTIDE SEQUENCE [LARGE SCALE GENOMIC DNA]</scope>
    <source>
        <strain evidence="2 3">RP-3-11</strain>
    </source>
</reference>
<evidence type="ECO:0000313" key="3">
    <source>
        <dbReference type="Proteomes" id="UP000291485"/>
    </source>
</evidence>
<dbReference type="Proteomes" id="UP000291485">
    <property type="component" value="Unassembled WGS sequence"/>
</dbReference>
<dbReference type="OrthoDB" id="9811239at2"/>
<dbReference type="InterPro" id="IPR050194">
    <property type="entry name" value="Glycosyltransferase_grp1"/>
</dbReference>
<dbReference type="InterPro" id="IPR001296">
    <property type="entry name" value="Glyco_trans_1"/>
</dbReference>
<organism evidence="2 3">
    <name type="scientific">Pedobacter frigidisoli</name>
    <dbReference type="NCBI Taxonomy" id="2530455"/>
    <lineage>
        <taxon>Bacteria</taxon>
        <taxon>Pseudomonadati</taxon>
        <taxon>Bacteroidota</taxon>
        <taxon>Sphingobacteriia</taxon>
        <taxon>Sphingobacteriales</taxon>
        <taxon>Sphingobacteriaceae</taxon>
        <taxon>Pedobacter</taxon>
    </lineage>
</organism>
<dbReference type="GO" id="GO:0016757">
    <property type="term" value="F:glycosyltransferase activity"/>
    <property type="evidence" value="ECO:0007669"/>
    <property type="project" value="InterPro"/>
</dbReference>
<protein>
    <submittedName>
        <fullName evidence="2">Glycosyltransferase</fullName>
    </submittedName>
</protein>
<comment type="caution">
    <text evidence="2">The sequence shown here is derived from an EMBL/GenBank/DDBJ whole genome shotgun (WGS) entry which is preliminary data.</text>
</comment>
<dbReference type="EMBL" id="SJSN01000019">
    <property type="protein sequence ID" value="TCD01962.1"/>
    <property type="molecule type" value="Genomic_DNA"/>
</dbReference>
<sequence length="390" mass="44159">MRKKKVLYVFGGEFASGGEYVIERLMINNQDVEPTLFIAPGAYSNSLKQKYSFEIVELNALKKLNRSRVNIFLFCMRAIFNYLIVSKKVLSYSFSNEISIVHANTLGPASYLLPAILLSKLFRFKIFWLWSDHDLIHHSALDKFLLKLCSKFYNLTLVVSYAVKSKYSPSNDKVKVLYNGLDTRNFKRDDIARERLRDLYSLEKDCLVIGIAGFIAPRKGQIQLIEAIQSLNLSSLRLKLLITGLPLDANSSYYNEFLAKVNQNSNTIYVGSSEDMVAFYNCCDVVVNNSSINGSEPLGTTIYEGMACERIVVAASVGGTPEIISDGIDGFLYHAENMTIFLSIVNTILDRNSDFNIIKNNARRKVIEKFDVNVMSKSYNIILNQLIQKQ</sequence>
<evidence type="ECO:0000313" key="2">
    <source>
        <dbReference type="EMBL" id="TCD01962.1"/>
    </source>
</evidence>
<feature type="domain" description="Glycosyl transferase family 1" evidence="1">
    <location>
        <begin position="202"/>
        <end position="364"/>
    </location>
</feature>
<dbReference type="PANTHER" id="PTHR45947">
    <property type="entry name" value="SULFOQUINOVOSYL TRANSFERASE SQD2"/>
    <property type="match status" value="1"/>
</dbReference>
<dbReference type="SUPFAM" id="SSF53756">
    <property type="entry name" value="UDP-Glycosyltransferase/glycogen phosphorylase"/>
    <property type="match status" value="1"/>
</dbReference>
<name>A0A4R0NM82_9SPHI</name>
<accession>A0A4R0NM82</accession>
<dbReference type="PANTHER" id="PTHR45947:SF3">
    <property type="entry name" value="SULFOQUINOVOSYL TRANSFERASE SQD2"/>
    <property type="match status" value="1"/>
</dbReference>
<proteinExistence type="predicted"/>